<dbReference type="Proteomes" id="UP000828941">
    <property type="component" value="Chromosome 14"/>
</dbReference>
<gene>
    <name evidence="1" type="ORF">L6164_035425</name>
</gene>
<comment type="caution">
    <text evidence="1">The sequence shown here is derived from an EMBL/GenBank/DDBJ whole genome shotgun (WGS) entry which is preliminary data.</text>
</comment>
<organism evidence="1 2">
    <name type="scientific">Bauhinia variegata</name>
    <name type="common">Purple orchid tree</name>
    <name type="synonym">Phanera variegata</name>
    <dbReference type="NCBI Taxonomy" id="167791"/>
    <lineage>
        <taxon>Eukaryota</taxon>
        <taxon>Viridiplantae</taxon>
        <taxon>Streptophyta</taxon>
        <taxon>Embryophyta</taxon>
        <taxon>Tracheophyta</taxon>
        <taxon>Spermatophyta</taxon>
        <taxon>Magnoliopsida</taxon>
        <taxon>eudicotyledons</taxon>
        <taxon>Gunneridae</taxon>
        <taxon>Pentapetalae</taxon>
        <taxon>rosids</taxon>
        <taxon>fabids</taxon>
        <taxon>Fabales</taxon>
        <taxon>Fabaceae</taxon>
        <taxon>Cercidoideae</taxon>
        <taxon>Cercideae</taxon>
        <taxon>Bauhiniinae</taxon>
        <taxon>Bauhinia</taxon>
    </lineage>
</organism>
<proteinExistence type="predicted"/>
<dbReference type="EMBL" id="CM039439">
    <property type="protein sequence ID" value="KAI4295372.1"/>
    <property type="molecule type" value="Genomic_DNA"/>
</dbReference>
<reference evidence="1 2" key="1">
    <citation type="journal article" date="2022" name="DNA Res.">
        <title>Chromosomal-level genome assembly of the orchid tree Bauhinia variegata (Leguminosae; Cercidoideae) supports the allotetraploid origin hypothesis of Bauhinia.</title>
        <authorList>
            <person name="Zhong Y."/>
            <person name="Chen Y."/>
            <person name="Zheng D."/>
            <person name="Pang J."/>
            <person name="Liu Y."/>
            <person name="Luo S."/>
            <person name="Meng S."/>
            <person name="Qian L."/>
            <person name="Wei D."/>
            <person name="Dai S."/>
            <person name="Zhou R."/>
        </authorList>
    </citation>
    <scope>NUCLEOTIDE SEQUENCE [LARGE SCALE GENOMIC DNA]</scope>
    <source>
        <strain evidence="1">BV-YZ2020</strain>
    </source>
</reference>
<evidence type="ECO:0000313" key="1">
    <source>
        <dbReference type="EMBL" id="KAI4295372.1"/>
    </source>
</evidence>
<name>A0ACB9KDX2_BAUVA</name>
<keyword evidence="2" id="KW-1185">Reference proteome</keyword>
<sequence length="73" mass="7876">MGSTQPSNGFARHIVFRNLVMKNVYNPIIINQRYCPGNGGCPRQLTYVKGAATSSCRYPGGSNSGVVIPRSCL</sequence>
<accession>A0ACB9KDX2</accession>
<protein>
    <submittedName>
        <fullName evidence="1">Uncharacterized protein</fullName>
    </submittedName>
</protein>
<evidence type="ECO:0000313" key="2">
    <source>
        <dbReference type="Proteomes" id="UP000828941"/>
    </source>
</evidence>